<organism evidence="1 2">
    <name type="scientific">Paraburkholderia silvatlantica</name>
    <dbReference type="NCBI Taxonomy" id="321895"/>
    <lineage>
        <taxon>Bacteria</taxon>
        <taxon>Pseudomonadati</taxon>
        <taxon>Pseudomonadota</taxon>
        <taxon>Betaproteobacteria</taxon>
        <taxon>Burkholderiales</taxon>
        <taxon>Burkholderiaceae</taxon>
        <taxon>Paraburkholderia</taxon>
    </lineage>
</organism>
<dbReference type="RefSeq" id="WP_207786533.1">
    <property type="nucleotide sequence ID" value="NZ_JACHVZ010000013.1"/>
</dbReference>
<dbReference type="GO" id="GO:0050540">
    <property type="term" value="F:2-aminomuconate deaminase activity"/>
    <property type="evidence" value="ECO:0007669"/>
    <property type="project" value="UniProtKB-EC"/>
</dbReference>
<dbReference type="EMBL" id="JACHVZ010000013">
    <property type="protein sequence ID" value="MBB2930319.1"/>
    <property type="molecule type" value="Genomic_DNA"/>
</dbReference>
<dbReference type="PANTHER" id="PTHR11803">
    <property type="entry name" value="2-IMINOBUTANOATE/2-IMINOPROPANOATE DEAMINASE RIDA"/>
    <property type="match status" value="1"/>
</dbReference>
<name>A0ABR6FSB6_9BURK</name>
<gene>
    <name evidence="1" type="ORF">FHX59_004781</name>
</gene>
<dbReference type="EC" id="3.5.99.5" evidence="1"/>
<dbReference type="InterPro" id="IPR006175">
    <property type="entry name" value="YjgF/YER057c/UK114"/>
</dbReference>
<dbReference type="Pfam" id="PF01042">
    <property type="entry name" value="Ribonuc_L-PSP"/>
    <property type="match status" value="1"/>
</dbReference>
<dbReference type="SUPFAM" id="SSF55298">
    <property type="entry name" value="YjgF-like"/>
    <property type="match status" value="1"/>
</dbReference>
<dbReference type="Proteomes" id="UP000533533">
    <property type="component" value="Unassembled WGS sequence"/>
</dbReference>
<dbReference type="Gene3D" id="3.30.1330.40">
    <property type="entry name" value="RutC-like"/>
    <property type="match status" value="1"/>
</dbReference>
<evidence type="ECO:0000313" key="1">
    <source>
        <dbReference type="EMBL" id="MBB2930319.1"/>
    </source>
</evidence>
<proteinExistence type="predicted"/>
<sequence length="133" mass="14251">MMAAGKKVAPLGNYPAVKIFGNLIFVSGISARLPDNSIAGVEQIDGQIKTDAAIQTKVVLDKLDALLQEYGSGFDKCLDVTAFLTDMADFPAFNRIYAEHFQIETGPARTTIAVQALPKPGMVVELKVIAARP</sequence>
<keyword evidence="1" id="KW-0378">Hydrolase</keyword>
<evidence type="ECO:0000313" key="2">
    <source>
        <dbReference type="Proteomes" id="UP000533533"/>
    </source>
</evidence>
<keyword evidence="2" id="KW-1185">Reference proteome</keyword>
<dbReference type="InterPro" id="IPR035959">
    <property type="entry name" value="RutC-like_sf"/>
</dbReference>
<protein>
    <submittedName>
        <fullName evidence="1">2-aminomuconate deaminase</fullName>
        <ecNumber evidence="1">3.5.99.5</ecNumber>
    </submittedName>
</protein>
<accession>A0ABR6FSB6</accession>
<reference evidence="1 2" key="1">
    <citation type="submission" date="2020-08" db="EMBL/GenBank/DDBJ databases">
        <title>Genomic Encyclopedia of Type Strains, Phase IV (KMG-V): Genome sequencing to study the core and pangenomes of soil and plant-associated prokaryotes.</title>
        <authorList>
            <person name="Whitman W."/>
        </authorList>
    </citation>
    <scope>NUCLEOTIDE SEQUENCE [LARGE SCALE GENOMIC DNA]</scope>
    <source>
        <strain evidence="1 2">SRMrh-85</strain>
    </source>
</reference>
<dbReference type="CDD" id="cd00448">
    <property type="entry name" value="YjgF_YER057c_UK114_family"/>
    <property type="match status" value="1"/>
</dbReference>
<comment type="caution">
    <text evidence="1">The sequence shown here is derived from an EMBL/GenBank/DDBJ whole genome shotgun (WGS) entry which is preliminary data.</text>
</comment>
<dbReference type="PANTHER" id="PTHR11803:SF48">
    <property type="entry name" value="2-AMINOMUCONATE DEAMINASE"/>
    <property type="match status" value="1"/>
</dbReference>